<dbReference type="EMBL" id="OU015568">
    <property type="protein sequence ID" value="CAG5079696.1"/>
    <property type="molecule type" value="Genomic_DNA"/>
</dbReference>
<sequence>MLLNGWETINKLLRQFLGLEKSPPAIEQHPEASNSRRNRKPIQYEVQDVIRSFGRDRSILRNIKKMPDREKVKLVRGILTVFHTQGKFEDRPINYQAFRKLRRAHDPLRKVNVFWIPTLSPVFEEDI</sequence>
<evidence type="ECO:0000313" key="1">
    <source>
        <dbReference type="EMBL" id="CAG5079696.1"/>
    </source>
</evidence>
<dbReference type="Proteomes" id="UP001158576">
    <property type="component" value="Chromosome PAR"/>
</dbReference>
<name>A0ABN7RK27_OIKDI</name>
<keyword evidence="2" id="KW-1185">Reference proteome</keyword>
<protein>
    <submittedName>
        <fullName evidence="1">Oidioi.mRNA.OKI2018_I69.PAR.g9326.t1.cds</fullName>
    </submittedName>
</protein>
<evidence type="ECO:0000313" key="2">
    <source>
        <dbReference type="Proteomes" id="UP001158576"/>
    </source>
</evidence>
<accession>A0ABN7RK27</accession>
<reference evidence="1 2" key="1">
    <citation type="submission" date="2021-04" db="EMBL/GenBank/DDBJ databases">
        <authorList>
            <person name="Bliznina A."/>
        </authorList>
    </citation>
    <scope>NUCLEOTIDE SEQUENCE [LARGE SCALE GENOMIC DNA]</scope>
</reference>
<organism evidence="1 2">
    <name type="scientific">Oikopleura dioica</name>
    <name type="common">Tunicate</name>
    <dbReference type="NCBI Taxonomy" id="34765"/>
    <lineage>
        <taxon>Eukaryota</taxon>
        <taxon>Metazoa</taxon>
        <taxon>Chordata</taxon>
        <taxon>Tunicata</taxon>
        <taxon>Appendicularia</taxon>
        <taxon>Copelata</taxon>
        <taxon>Oikopleuridae</taxon>
        <taxon>Oikopleura</taxon>
    </lineage>
</organism>
<gene>
    <name evidence="1" type="ORF">OKIOD_LOCUS884</name>
</gene>
<proteinExistence type="predicted"/>